<reference evidence="2" key="1">
    <citation type="journal article" date="2022" name="Int. J. Mol. Sci.">
        <title>Draft Genome of Tanacetum Coccineum: Genomic Comparison of Closely Related Tanacetum-Family Plants.</title>
        <authorList>
            <person name="Yamashiro T."/>
            <person name="Shiraishi A."/>
            <person name="Nakayama K."/>
            <person name="Satake H."/>
        </authorList>
    </citation>
    <scope>NUCLEOTIDE SEQUENCE</scope>
</reference>
<gene>
    <name evidence="2" type="ORF">Tco_1113719</name>
</gene>
<sequence>MLDVELVPINEHVKIASSNFRIAREKTRPDVIYKFWYTITYDLNAKAYILIMGDKVFEVNANLLCNALRITPKVPDHPFTLPAPEKEIISFIYQLKCTNVDFADLIYEEFKYHIESRRVSRQKQELMSFARKGQKEAKTVKNRQETEESRKRVKKQPKIKAGSARHSKKGSQRSK</sequence>
<evidence type="ECO:0000256" key="1">
    <source>
        <dbReference type="SAM" id="MobiDB-lite"/>
    </source>
</evidence>
<protein>
    <submittedName>
        <fullName evidence="2">Uncharacterized protein</fullName>
    </submittedName>
</protein>
<accession>A0ABQ5IU47</accession>
<dbReference type="EMBL" id="BQNB010021146">
    <property type="protein sequence ID" value="GJU03381.1"/>
    <property type="molecule type" value="Genomic_DNA"/>
</dbReference>
<feature type="region of interest" description="Disordered" evidence="1">
    <location>
        <begin position="129"/>
        <end position="175"/>
    </location>
</feature>
<evidence type="ECO:0000313" key="3">
    <source>
        <dbReference type="Proteomes" id="UP001151760"/>
    </source>
</evidence>
<proteinExistence type="predicted"/>
<keyword evidence="3" id="KW-1185">Reference proteome</keyword>
<comment type="caution">
    <text evidence="2">The sequence shown here is derived from an EMBL/GenBank/DDBJ whole genome shotgun (WGS) entry which is preliminary data.</text>
</comment>
<name>A0ABQ5IU47_9ASTR</name>
<feature type="compositionally biased region" description="Basic residues" evidence="1">
    <location>
        <begin position="151"/>
        <end position="175"/>
    </location>
</feature>
<dbReference type="Proteomes" id="UP001151760">
    <property type="component" value="Unassembled WGS sequence"/>
</dbReference>
<evidence type="ECO:0000313" key="2">
    <source>
        <dbReference type="EMBL" id="GJU03381.1"/>
    </source>
</evidence>
<organism evidence="2 3">
    <name type="scientific">Tanacetum coccineum</name>
    <dbReference type="NCBI Taxonomy" id="301880"/>
    <lineage>
        <taxon>Eukaryota</taxon>
        <taxon>Viridiplantae</taxon>
        <taxon>Streptophyta</taxon>
        <taxon>Embryophyta</taxon>
        <taxon>Tracheophyta</taxon>
        <taxon>Spermatophyta</taxon>
        <taxon>Magnoliopsida</taxon>
        <taxon>eudicotyledons</taxon>
        <taxon>Gunneridae</taxon>
        <taxon>Pentapetalae</taxon>
        <taxon>asterids</taxon>
        <taxon>campanulids</taxon>
        <taxon>Asterales</taxon>
        <taxon>Asteraceae</taxon>
        <taxon>Asteroideae</taxon>
        <taxon>Anthemideae</taxon>
        <taxon>Anthemidinae</taxon>
        <taxon>Tanacetum</taxon>
    </lineage>
</organism>
<reference evidence="2" key="2">
    <citation type="submission" date="2022-01" db="EMBL/GenBank/DDBJ databases">
        <authorList>
            <person name="Yamashiro T."/>
            <person name="Shiraishi A."/>
            <person name="Satake H."/>
            <person name="Nakayama K."/>
        </authorList>
    </citation>
    <scope>NUCLEOTIDE SEQUENCE</scope>
</reference>
<feature type="compositionally biased region" description="Basic and acidic residues" evidence="1">
    <location>
        <begin position="133"/>
        <end position="150"/>
    </location>
</feature>